<dbReference type="RefSeq" id="WP_106252975.1">
    <property type="nucleotide sequence ID" value="NZ_PVNG01000041.1"/>
</dbReference>
<dbReference type="InterPro" id="IPR056727">
    <property type="entry name" value="DUF7825"/>
</dbReference>
<dbReference type="EMBL" id="PVNG01000041">
    <property type="protein sequence ID" value="PRX48085.1"/>
    <property type="molecule type" value="Genomic_DNA"/>
</dbReference>
<reference evidence="2 3" key="1">
    <citation type="submission" date="2018-03" db="EMBL/GenBank/DDBJ databases">
        <title>Genomic Encyclopedia of Type Strains, Phase III (KMG-III): the genomes of soil and plant-associated and newly described type strains.</title>
        <authorList>
            <person name="Whitman W."/>
        </authorList>
    </citation>
    <scope>NUCLEOTIDE SEQUENCE [LARGE SCALE GENOMIC DNA]</scope>
    <source>
        <strain evidence="2 3">CGMCC 4.7104</strain>
    </source>
</reference>
<gene>
    <name evidence="2" type="ORF">B0I32_14141</name>
</gene>
<accession>A0A2T0LVX2</accession>
<keyword evidence="3" id="KW-1185">Reference proteome</keyword>
<name>A0A2T0LVX2_9ACTN</name>
<protein>
    <recommendedName>
        <fullName evidence="1">DUF7825 domain-containing protein</fullName>
    </recommendedName>
</protein>
<comment type="caution">
    <text evidence="2">The sequence shown here is derived from an EMBL/GenBank/DDBJ whole genome shotgun (WGS) entry which is preliminary data.</text>
</comment>
<dbReference type="Proteomes" id="UP000238312">
    <property type="component" value="Unassembled WGS sequence"/>
</dbReference>
<dbReference type="AlphaFoldDB" id="A0A2T0LVX2"/>
<dbReference type="OrthoDB" id="3245799at2"/>
<proteinExistence type="predicted"/>
<dbReference type="Pfam" id="PF25149">
    <property type="entry name" value="DUF7825"/>
    <property type="match status" value="1"/>
</dbReference>
<sequence length="863" mass="93721">MNALQGILVRIDDGDIRGLVEFLNDLSDPARRVVARELPARLSERLHDRFEARDLASACRVVGAAILGGAEQVAAWLNRRELRWVRAPATDTEYVMSVLRRRPQEWRRDLAVRLVRRLRPATRSPWPGVLMAADWGLAAALVIETGAEPPENDAFVAGWSAHVAERKWRSEGALVLAEDPLFDHMLPRLFQAEGVGERLAWDSSWRDGHPIIDELAALADSGRVSRQVLLDGCVGRFLVTAEAAQVGPFVVLWRRLAPEVAEIPVADLVRVLPSAPTPVVQLAVDELRRAHAAGVLDDELFAEAVRALAYRPEKKHMTAAVKWMADAPEPTGGAAVAALAPVFDVDTPALRERAVKVAVRLAPHADEPGRGAIREAATRLPADLRERVAAAFGAVEAAQAEVVSAPAVTAMPPPALAPPIVSAEELAAELGRLWGPDQPARFERILAALVELTHRDRQAVAAALRPWWLSYWRQPFDASSYRPMVSGSLENVRALLPHCALAIVSPADSRELSAVLQNRRSAWPTSDPSPERFVQRRFREVLSLFERDETIPVLLATPTSPTGHVAAEILIERMELLGDAEPLEADFVQALLRLPREIDPALVVRAEKLPSRAGRRLAAWLRDGGLPDPTVTWELDTFEQSAHARLTPPGGVNELVAELCTLDPKPFSRDMQWWPAIMPSHREVVAAHVLQCLPFFMDSSDGQVEVVASLAHGDGPVGIATASVIVIGMGHDRPTQRALAADAVITLTAHGQLPAADLGQAIGHLVRAEQVKLNRVTGILDEVMAAGAHAQVWAALAQALPMLLPGSDEKPRPGLGELLKVATEAATRTQARDDVPGLAEVAARKGQSLVVHEARRLQGVISM</sequence>
<evidence type="ECO:0000313" key="3">
    <source>
        <dbReference type="Proteomes" id="UP000238312"/>
    </source>
</evidence>
<feature type="domain" description="DUF7825" evidence="1">
    <location>
        <begin position="668"/>
        <end position="810"/>
    </location>
</feature>
<evidence type="ECO:0000259" key="1">
    <source>
        <dbReference type="Pfam" id="PF25149"/>
    </source>
</evidence>
<organism evidence="2 3">
    <name type="scientific">Nonomuraea fuscirosea</name>
    <dbReference type="NCBI Taxonomy" id="1291556"/>
    <lineage>
        <taxon>Bacteria</taxon>
        <taxon>Bacillati</taxon>
        <taxon>Actinomycetota</taxon>
        <taxon>Actinomycetes</taxon>
        <taxon>Streptosporangiales</taxon>
        <taxon>Streptosporangiaceae</taxon>
        <taxon>Nonomuraea</taxon>
    </lineage>
</organism>
<evidence type="ECO:0000313" key="2">
    <source>
        <dbReference type="EMBL" id="PRX48085.1"/>
    </source>
</evidence>